<accession>E6MDN6</accession>
<comment type="caution">
    <text evidence="1">The sequence shown here is derived from an EMBL/GenBank/DDBJ whole genome shotgun (WGS) entry which is preliminary data.</text>
</comment>
<proteinExistence type="predicted"/>
<reference evidence="1 2" key="1">
    <citation type="submission" date="2010-12" db="EMBL/GenBank/DDBJ databases">
        <authorList>
            <person name="Muzny D."/>
            <person name="Qin X."/>
            <person name="Deng J."/>
            <person name="Jiang H."/>
            <person name="Liu Y."/>
            <person name="Qu J."/>
            <person name="Song X.-Z."/>
            <person name="Zhang L."/>
            <person name="Thornton R."/>
            <person name="Coyle M."/>
            <person name="Francisco L."/>
            <person name="Jackson L."/>
            <person name="Javaid M."/>
            <person name="Korchina V."/>
            <person name="Kovar C."/>
            <person name="Mata R."/>
            <person name="Mathew T."/>
            <person name="Ngo R."/>
            <person name="Nguyen L."/>
            <person name="Nguyen N."/>
            <person name="Okwuonu G."/>
            <person name="Ongeri F."/>
            <person name="Pham C."/>
            <person name="Simmons D."/>
            <person name="Wilczek-Boney K."/>
            <person name="Hale W."/>
            <person name="Jakkamsetti A."/>
            <person name="Pham P."/>
            <person name="Ruth R."/>
            <person name="San Lucas F."/>
            <person name="Warren J."/>
            <person name="Zhang J."/>
            <person name="Zhao Z."/>
            <person name="Zhou C."/>
            <person name="Zhu D."/>
            <person name="Lee S."/>
            <person name="Bess C."/>
            <person name="Blankenburg K."/>
            <person name="Forbes L."/>
            <person name="Fu Q."/>
            <person name="Gubbala S."/>
            <person name="Hirani K."/>
            <person name="Jayaseelan J.C."/>
            <person name="Lara F."/>
            <person name="Munidasa M."/>
            <person name="Palculict T."/>
            <person name="Patil S."/>
            <person name="Pu L.-L."/>
            <person name="Saada N."/>
            <person name="Tang L."/>
            <person name="Weissenberger G."/>
            <person name="Zhu Y."/>
            <person name="Hemphill L."/>
            <person name="Shang Y."/>
            <person name="Youmans B."/>
            <person name="Ayvaz T."/>
            <person name="Ross M."/>
            <person name="Santibanez J."/>
            <person name="Aqrawi P."/>
            <person name="Gross S."/>
            <person name="Joshi V."/>
            <person name="Fowler G."/>
            <person name="Nazareth L."/>
            <person name="Reid J."/>
            <person name="Worley K."/>
            <person name="Petrosino J."/>
            <person name="Highlander S."/>
            <person name="Gibbs R."/>
        </authorList>
    </citation>
    <scope>NUCLEOTIDE SEQUENCE [LARGE SCALE GENOMIC DNA]</scope>
    <source>
        <strain evidence="1 2">ATCC 23263</strain>
    </source>
</reference>
<protein>
    <submittedName>
        <fullName evidence="1">Uncharacterized protein</fullName>
    </submittedName>
</protein>
<keyword evidence="2" id="KW-1185">Reference proteome</keyword>
<dbReference type="EMBL" id="AEQN01000005">
    <property type="protein sequence ID" value="EFV02645.1"/>
    <property type="molecule type" value="Genomic_DNA"/>
</dbReference>
<sequence length="71" mass="7523">MGLRPAHRMMPTKSTSPVAVKCFLGIEDVNGLPHGDKGECHAEAACGRAPQGPFKTPISCQEMGASLRICE</sequence>
<evidence type="ECO:0000313" key="2">
    <source>
        <dbReference type="Proteomes" id="UP000004754"/>
    </source>
</evidence>
<name>E6MDN6_9FIRM</name>
<organism evidence="1 2">
    <name type="scientific">Pseudoramibacter alactolyticus ATCC 23263</name>
    <dbReference type="NCBI Taxonomy" id="887929"/>
    <lineage>
        <taxon>Bacteria</taxon>
        <taxon>Bacillati</taxon>
        <taxon>Bacillota</taxon>
        <taxon>Clostridia</taxon>
        <taxon>Eubacteriales</taxon>
        <taxon>Eubacteriaceae</taxon>
        <taxon>Pseudoramibacter</taxon>
    </lineage>
</organism>
<gene>
    <name evidence="1" type="ORF">HMP0721_0118</name>
</gene>
<dbReference type="Proteomes" id="UP000004754">
    <property type="component" value="Unassembled WGS sequence"/>
</dbReference>
<dbReference type="AlphaFoldDB" id="E6MDN6"/>
<dbReference type="HOGENOM" id="CLU_2736917_0_0_9"/>
<evidence type="ECO:0000313" key="1">
    <source>
        <dbReference type="EMBL" id="EFV02645.1"/>
    </source>
</evidence>